<reference evidence="2 3" key="1">
    <citation type="submission" date="2016-07" db="EMBL/GenBank/DDBJ databases">
        <title>Pervasive Adenine N6-methylation of Active Genes in Fungi.</title>
        <authorList>
            <consortium name="DOE Joint Genome Institute"/>
            <person name="Mondo S.J."/>
            <person name="Dannebaum R.O."/>
            <person name="Kuo R.C."/>
            <person name="Labutti K."/>
            <person name="Haridas S."/>
            <person name="Kuo A."/>
            <person name="Salamov A."/>
            <person name="Ahrendt S.R."/>
            <person name="Lipzen A."/>
            <person name="Sullivan W."/>
            <person name="Andreopoulos W.B."/>
            <person name="Clum A."/>
            <person name="Lindquist E."/>
            <person name="Daum C."/>
            <person name="Ramamoorthy G.K."/>
            <person name="Gryganskyi A."/>
            <person name="Culley D."/>
            <person name="Magnuson J.K."/>
            <person name="James T.Y."/>
            <person name="O'Malley M.A."/>
            <person name="Stajich J.E."/>
            <person name="Spatafora J.W."/>
            <person name="Visel A."/>
            <person name="Grigoriev I.V."/>
        </authorList>
    </citation>
    <scope>NUCLEOTIDE SEQUENCE [LARGE SCALE GENOMIC DNA]</scope>
    <source>
        <strain evidence="2 3">CBS 115471</strain>
    </source>
</reference>
<sequence>MGRVATDGSLPPPTARAVYNKEQRQRASQRFRGHRRRSKTTSEQRQRLFTSLQARPLQRRAIGRGLVAAPARARQEQRAHTASQPFCGGLQRAGNHTVHTASTANHHATTPDAVADGGRSVLAALRISAPVGAERQPHNLMSGGTVTLRAPLLPTNAGPRAPLPCTRPVHLFHALGRIRQPAGPRPEGFINGDSRFGRRGHLLQPLASPFVGSLEGTLEVSTCHAACESQASPVAGLACHARPCPYCEAGSALGLEGSRPHRRQSLQTTVFRGYRMQASVAVLPTTRGSRSDGSMSNSPFIVPPVYAPLTPPDDELLELPAGAGYSANIMAT</sequence>
<feature type="compositionally biased region" description="Basic residues" evidence="1">
    <location>
        <begin position="27"/>
        <end position="39"/>
    </location>
</feature>
<keyword evidence="3" id="KW-1185">Reference proteome</keyword>
<gene>
    <name evidence="2" type="ORF">BCR34DRAFT_664730</name>
</gene>
<comment type="caution">
    <text evidence="2">The sequence shown here is derived from an EMBL/GenBank/DDBJ whole genome shotgun (WGS) entry which is preliminary data.</text>
</comment>
<evidence type="ECO:0000256" key="1">
    <source>
        <dbReference type="SAM" id="MobiDB-lite"/>
    </source>
</evidence>
<dbReference type="EMBL" id="MCFA01000067">
    <property type="protein sequence ID" value="ORY10881.1"/>
    <property type="molecule type" value="Genomic_DNA"/>
</dbReference>
<protein>
    <submittedName>
        <fullName evidence="2">Uncharacterized protein</fullName>
    </submittedName>
</protein>
<dbReference type="Proteomes" id="UP000193144">
    <property type="component" value="Unassembled WGS sequence"/>
</dbReference>
<evidence type="ECO:0000313" key="2">
    <source>
        <dbReference type="EMBL" id="ORY10881.1"/>
    </source>
</evidence>
<feature type="region of interest" description="Disordered" evidence="1">
    <location>
        <begin position="69"/>
        <end position="93"/>
    </location>
</feature>
<dbReference type="AlphaFoldDB" id="A0A1Y1ZKU6"/>
<accession>A0A1Y1ZKU6</accession>
<name>A0A1Y1ZKU6_9PLEO</name>
<proteinExistence type="predicted"/>
<evidence type="ECO:0000313" key="3">
    <source>
        <dbReference type="Proteomes" id="UP000193144"/>
    </source>
</evidence>
<feature type="region of interest" description="Disordered" evidence="1">
    <location>
        <begin position="1"/>
        <end position="46"/>
    </location>
</feature>
<organism evidence="2 3">
    <name type="scientific">Clohesyomyces aquaticus</name>
    <dbReference type="NCBI Taxonomy" id="1231657"/>
    <lineage>
        <taxon>Eukaryota</taxon>
        <taxon>Fungi</taxon>
        <taxon>Dikarya</taxon>
        <taxon>Ascomycota</taxon>
        <taxon>Pezizomycotina</taxon>
        <taxon>Dothideomycetes</taxon>
        <taxon>Pleosporomycetidae</taxon>
        <taxon>Pleosporales</taxon>
        <taxon>Lindgomycetaceae</taxon>
        <taxon>Clohesyomyces</taxon>
    </lineage>
</organism>